<dbReference type="PROSITE" id="PS50005">
    <property type="entry name" value="TPR"/>
    <property type="match status" value="1"/>
</dbReference>
<comment type="subcellular location">
    <subcellularLocation>
        <location evidence="2">Periplasm</location>
    </subcellularLocation>
</comment>
<feature type="repeat" description="TPR" evidence="3">
    <location>
        <begin position="190"/>
        <end position="223"/>
    </location>
</feature>
<evidence type="ECO:0000259" key="5">
    <source>
        <dbReference type="Pfam" id="PF13525"/>
    </source>
</evidence>
<feature type="chain" id="PRO_5019597188" description="Cell division coordinator CpoB" evidence="2">
    <location>
        <begin position="24"/>
        <end position="278"/>
    </location>
</feature>
<dbReference type="Gene3D" id="1.20.5.110">
    <property type="match status" value="1"/>
</dbReference>
<dbReference type="GO" id="GO:0070206">
    <property type="term" value="P:protein trimerization"/>
    <property type="evidence" value="ECO:0007669"/>
    <property type="project" value="InterPro"/>
</dbReference>
<dbReference type="NCBIfam" id="TIGR02795">
    <property type="entry name" value="tol_pal_ybgF"/>
    <property type="match status" value="1"/>
</dbReference>
<dbReference type="GO" id="GO:0043093">
    <property type="term" value="P:FtsZ-dependent cytokinesis"/>
    <property type="evidence" value="ECO:0007669"/>
    <property type="project" value="UniProtKB-UniRule"/>
</dbReference>
<keyword evidence="2" id="KW-0132">Cell division</keyword>
<evidence type="ECO:0000256" key="3">
    <source>
        <dbReference type="PROSITE-ProRule" id="PRU00339"/>
    </source>
</evidence>
<dbReference type="InterPro" id="IPR032519">
    <property type="entry name" value="YbgF_tri"/>
</dbReference>
<accession>A0A450Y8I3</accession>
<dbReference type="HAMAP" id="MF_02066">
    <property type="entry name" value="CpoB"/>
    <property type="match status" value="1"/>
</dbReference>
<dbReference type="AlphaFoldDB" id="A0A450Y8I3"/>
<dbReference type="Gene3D" id="1.25.40.10">
    <property type="entry name" value="Tetratricopeptide repeat domain"/>
    <property type="match status" value="1"/>
</dbReference>
<dbReference type="GO" id="GO:0030288">
    <property type="term" value="C:outer membrane-bounded periplasmic space"/>
    <property type="evidence" value="ECO:0007669"/>
    <property type="project" value="UniProtKB-UniRule"/>
</dbReference>
<organism evidence="7">
    <name type="scientific">Candidatus Kentrum sp. TC</name>
    <dbReference type="NCBI Taxonomy" id="2126339"/>
    <lineage>
        <taxon>Bacteria</taxon>
        <taxon>Pseudomonadati</taxon>
        <taxon>Pseudomonadota</taxon>
        <taxon>Gammaproteobacteria</taxon>
        <taxon>Candidatus Kentrum</taxon>
    </lineage>
</organism>
<dbReference type="Pfam" id="PF16331">
    <property type="entry name" value="TolA_bind_tri"/>
    <property type="match status" value="1"/>
</dbReference>
<comment type="function">
    <text evidence="2">Mediates coordination of peptidoglycan synthesis and outer membrane constriction during cell division.</text>
</comment>
<evidence type="ECO:0000313" key="7">
    <source>
        <dbReference type="EMBL" id="VFK37844.1"/>
    </source>
</evidence>
<comment type="similarity">
    <text evidence="2">Belongs to the CpoB family.</text>
</comment>
<reference evidence="7" key="1">
    <citation type="submission" date="2019-02" db="EMBL/GenBank/DDBJ databases">
        <authorList>
            <person name="Gruber-Vodicka R. H."/>
            <person name="Seah K. B. B."/>
        </authorList>
    </citation>
    <scope>NUCLEOTIDE SEQUENCE</scope>
    <source>
        <strain evidence="7">BECK_BZ123</strain>
    </source>
</reference>
<feature type="region of interest" description="Disordered" evidence="4">
    <location>
        <begin position="101"/>
        <end position="134"/>
    </location>
</feature>
<dbReference type="EMBL" id="CAADFS010000002">
    <property type="protein sequence ID" value="VFK37844.1"/>
    <property type="molecule type" value="Genomic_DNA"/>
</dbReference>
<feature type="signal peptide" evidence="2">
    <location>
        <begin position="1"/>
        <end position="23"/>
    </location>
</feature>
<name>A0A450Y8I3_9GAMM</name>
<gene>
    <name evidence="2" type="primary">cpoB</name>
    <name evidence="7" type="ORF">BECKTC1821D_GA0114238_100278</name>
</gene>
<evidence type="ECO:0000259" key="6">
    <source>
        <dbReference type="Pfam" id="PF16331"/>
    </source>
</evidence>
<evidence type="ECO:0000256" key="1">
    <source>
        <dbReference type="ARBA" id="ARBA00022729"/>
    </source>
</evidence>
<sequence length="278" mass="31513" precursor="true">MRIVLIRLTAALFCILSPCSVSAESMDSGTIKERLDHVERVIGSQALMDLLKRVDDLQREIQELRGQVEIQAHALSQIKRSQRNHYLDVDKRLQQVEVATEAETTIPRTSRLPGAKTPPPAVEPNAASVRKQSSERLEKAIPGDIALPSDREQEAAYQKAFDLLKKKHYSEAITSLKVFLEQYSGSRYAENAQYWLGETYYIMRQFKPSLNTFQKLLREYPTSPKISDALLKIGYAQDELGQRVEAQRTLGNLIKQSPNSTQAHLARKRLQKILGKTP</sequence>
<dbReference type="InterPro" id="IPR039565">
    <property type="entry name" value="BamD-like"/>
</dbReference>
<feature type="coiled-coil region" evidence="2">
    <location>
        <begin position="47"/>
        <end position="74"/>
    </location>
</feature>
<dbReference type="InterPro" id="IPR014162">
    <property type="entry name" value="CpoB_C"/>
</dbReference>
<keyword evidence="3" id="KW-0802">TPR repeat</keyword>
<dbReference type="InterPro" id="IPR011990">
    <property type="entry name" value="TPR-like_helical_dom_sf"/>
</dbReference>
<evidence type="ECO:0000256" key="2">
    <source>
        <dbReference type="HAMAP-Rule" id="MF_02066"/>
    </source>
</evidence>
<proteinExistence type="inferred from homology"/>
<dbReference type="InterPro" id="IPR019734">
    <property type="entry name" value="TPR_rpt"/>
</dbReference>
<evidence type="ECO:0000256" key="4">
    <source>
        <dbReference type="SAM" id="MobiDB-lite"/>
    </source>
</evidence>
<dbReference type="InterPro" id="IPR034706">
    <property type="entry name" value="CpoB"/>
</dbReference>
<keyword evidence="2" id="KW-0175">Coiled coil</keyword>
<feature type="domain" description="Outer membrane lipoprotein BamD-like" evidence="5">
    <location>
        <begin position="150"/>
        <end position="273"/>
    </location>
</feature>
<dbReference type="Pfam" id="PF13525">
    <property type="entry name" value="YfiO"/>
    <property type="match status" value="1"/>
</dbReference>
<dbReference type="SUPFAM" id="SSF48452">
    <property type="entry name" value="TPR-like"/>
    <property type="match status" value="1"/>
</dbReference>
<keyword evidence="2" id="KW-0131">Cell cycle</keyword>
<protein>
    <recommendedName>
        <fullName evidence="2">Cell division coordinator CpoB</fullName>
    </recommendedName>
</protein>
<keyword evidence="1 2" id="KW-0732">Signal</keyword>
<keyword evidence="2" id="KW-0574">Periplasm</keyword>
<feature type="domain" description="YbgF trimerisation" evidence="6">
    <location>
        <begin position="32"/>
        <end position="102"/>
    </location>
</feature>